<gene>
    <name evidence="1" type="ORF">UFOPK3204_01253</name>
</gene>
<proteinExistence type="predicted"/>
<organism evidence="1">
    <name type="scientific">freshwater metagenome</name>
    <dbReference type="NCBI Taxonomy" id="449393"/>
    <lineage>
        <taxon>unclassified sequences</taxon>
        <taxon>metagenomes</taxon>
        <taxon>ecological metagenomes</taxon>
    </lineage>
</organism>
<name>A0A6J7AKX7_9ZZZZ</name>
<dbReference type="EMBL" id="CAFABK010000063">
    <property type="protein sequence ID" value="CAB4833463.1"/>
    <property type="molecule type" value="Genomic_DNA"/>
</dbReference>
<protein>
    <submittedName>
        <fullName evidence="1">Unannotated protein</fullName>
    </submittedName>
</protein>
<sequence length="60" mass="6468">MPPFQSRSTGAARIALTTSFGVIELSPDSRPSAARAWAERVMDFSEREKTPPPAEMSASS</sequence>
<reference evidence="1" key="1">
    <citation type="submission" date="2020-05" db="EMBL/GenBank/DDBJ databases">
        <authorList>
            <person name="Chiriac C."/>
            <person name="Salcher M."/>
            <person name="Ghai R."/>
            <person name="Kavagutti S V."/>
        </authorList>
    </citation>
    <scope>NUCLEOTIDE SEQUENCE</scope>
</reference>
<accession>A0A6J7AKX7</accession>
<dbReference type="AlphaFoldDB" id="A0A6J7AKX7"/>
<evidence type="ECO:0000313" key="1">
    <source>
        <dbReference type="EMBL" id="CAB4833463.1"/>
    </source>
</evidence>